<dbReference type="Proteomes" id="UP000003937">
    <property type="component" value="Chromosome"/>
</dbReference>
<dbReference type="GO" id="GO:0003755">
    <property type="term" value="F:peptidyl-prolyl cis-trans isomerase activity"/>
    <property type="evidence" value="ECO:0007669"/>
    <property type="project" value="UniProtKB-KW"/>
</dbReference>
<dbReference type="InterPro" id="IPR027304">
    <property type="entry name" value="Trigger_fact/SurA_dom_sf"/>
</dbReference>
<dbReference type="InterPro" id="IPR000297">
    <property type="entry name" value="PPIase_PpiC"/>
</dbReference>
<keyword evidence="3" id="KW-0997">Cell inner membrane</keyword>
<evidence type="ECO:0000256" key="9">
    <source>
        <dbReference type="ARBA" id="ARBA00040743"/>
    </source>
</evidence>
<dbReference type="KEGG" id="sehc:A35E_00566"/>
<evidence type="ECO:0000256" key="6">
    <source>
        <dbReference type="ARBA" id="ARBA00023136"/>
    </source>
</evidence>
<comment type="similarity">
    <text evidence="8">Belongs to the PpiD chaperone family.</text>
</comment>
<dbReference type="Pfam" id="PF13624">
    <property type="entry name" value="SurA_N_3"/>
    <property type="match status" value="1"/>
</dbReference>
<proteinExistence type="inferred from homology"/>
<dbReference type="Gene3D" id="1.10.4030.10">
    <property type="entry name" value="Porin chaperone SurA, peptide-binding domain"/>
    <property type="match status" value="1"/>
</dbReference>
<name>J3TH29_9ENTR</name>
<accession>J3TH29</accession>
<gene>
    <name evidence="14" type="ORF">A35E_00566</name>
</gene>
<dbReference type="InterPro" id="IPR046357">
    <property type="entry name" value="PPIase_dom_sf"/>
</dbReference>
<dbReference type="NCBIfam" id="NF008054">
    <property type="entry name" value="PRK10788.1"/>
    <property type="match status" value="1"/>
</dbReference>
<dbReference type="PANTHER" id="PTHR47529">
    <property type="entry name" value="PEPTIDYL-PROLYL CIS-TRANS ISOMERASE D"/>
    <property type="match status" value="1"/>
</dbReference>
<keyword evidence="15" id="KW-1185">Reference proteome</keyword>
<evidence type="ECO:0000256" key="1">
    <source>
        <dbReference type="ARBA" id="ARBA00004382"/>
    </source>
</evidence>
<evidence type="ECO:0000256" key="11">
    <source>
        <dbReference type="PROSITE-ProRule" id="PRU00278"/>
    </source>
</evidence>
<keyword evidence="11" id="KW-0697">Rotamase</keyword>
<dbReference type="PROSITE" id="PS50198">
    <property type="entry name" value="PPIC_PPIASE_2"/>
    <property type="match status" value="1"/>
</dbReference>
<organism evidence="14 15">
    <name type="scientific">secondary endosymbiont of Heteropsylla cubana</name>
    <dbReference type="NCBI Taxonomy" id="134287"/>
    <lineage>
        <taxon>Bacteria</taxon>
        <taxon>Pseudomonadati</taxon>
        <taxon>Pseudomonadota</taxon>
        <taxon>Gammaproteobacteria</taxon>
        <taxon>Enterobacterales</taxon>
        <taxon>Enterobacteriaceae</taxon>
        <taxon>aphid secondary symbionts</taxon>
    </lineage>
</organism>
<dbReference type="SUPFAM" id="SSF109998">
    <property type="entry name" value="Triger factor/SurA peptide-binding domain-like"/>
    <property type="match status" value="1"/>
</dbReference>
<dbReference type="STRING" id="134287.A35E_00566"/>
<dbReference type="EMBL" id="CP003547">
    <property type="protein sequence ID" value="AFP85852.1"/>
    <property type="molecule type" value="Genomic_DNA"/>
</dbReference>
<evidence type="ECO:0000256" key="2">
    <source>
        <dbReference type="ARBA" id="ARBA00022475"/>
    </source>
</evidence>
<evidence type="ECO:0000256" key="12">
    <source>
        <dbReference type="SAM" id="Phobius"/>
    </source>
</evidence>
<dbReference type="Gene3D" id="3.10.50.40">
    <property type="match status" value="1"/>
</dbReference>
<evidence type="ECO:0000256" key="10">
    <source>
        <dbReference type="ARBA" id="ARBA00042775"/>
    </source>
</evidence>
<evidence type="ECO:0000256" key="3">
    <source>
        <dbReference type="ARBA" id="ARBA00022519"/>
    </source>
</evidence>
<dbReference type="SUPFAM" id="SSF54534">
    <property type="entry name" value="FKBP-like"/>
    <property type="match status" value="1"/>
</dbReference>
<protein>
    <recommendedName>
        <fullName evidence="9">Periplasmic chaperone PpiD</fullName>
    </recommendedName>
    <alternativeName>
        <fullName evidence="10">Periplasmic folding chaperone</fullName>
    </alternativeName>
</protein>
<dbReference type="Pfam" id="PF13616">
    <property type="entry name" value="Rotamase_3"/>
    <property type="match status" value="1"/>
</dbReference>
<comment type="subcellular location">
    <subcellularLocation>
        <location evidence="1">Cell inner membrane</location>
        <topology evidence="1">Single-pass type II membrane protein</topology>
        <orientation evidence="1">Periplasmic side</orientation>
    </subcellularLocation>
</comment>
<dbReference type="GO" id="GO:0005886">
    <property type="term" value="C:plasma membrane"/>
    <property type="evidence" value="ECO:0007669"/>
    <property type="project" value="UniProtKB-SubCell"/>
</dbReference>
<evidence type="ECO:0000256" key="4">
    <source>
        <dbReference type="ARBA" id="ARBA00022692"/>
    </source>
</evidence>
<evidence type="ECO:0000313" key="14">
    <source>
        <dbReference type="EMBL" id="AFP85852.1"/>
    </source>
</evidence>
<dbReference type="InterPro" id="IPR052029">
    <property type="entry name" value="PpiD_chaperone"/>
</dbReference>
<evidence type="ECO:0000259" key="13">
    <source>
        <dbReference type="PROSITE" id="PS50198"/>
    </source>
</evidence>
<keyword evidence="5 12" id="KW-1133">Transmembrane helix</keyword>
<feature type="domain" description="PpiC" evidence="13">
    <location>
        <begin position="265"/>
        <end position="355"/>
    </location>
</feature>
<evidence type="ECO:0000256" key="8">
    <source>
        <dbReference type="ARBA" id="ARBA00038408"/>
    </source>
</evidence>
<keyword evidence="6 12" id="KW-0472">Membrane</keyword>
<dbReference type="HOGENOM" id="CLU_023843_1_1_6"/>
<dbReference type="PROSITE" id="PS01096">
    <property type="entry name" value="PPIC_PPIASE_1"/>
    <property type="match status" value="1"/>
</dbReference>
<dbReference type="InterPro" id="IPR023058">
    <property type="entry name" value="PPIase_PpiC_CS"/>
</dbReference>
<dbReference type="RefSeq" id="WP_014889149.1">
    <property type="nucleotide sequence ID" value="NC_018420.1"/>
</dbReference>
<evidence type="ECO:0000256" key="7">
    <source>
        <dbReference type="ARBA" id="ARBA00023186"/>
    </source>
</evidence>
<feature type="transmembrane region" description="Helical" evidence="12">
    <location>
        <begin position="12"/>
        <end position="34"/>
    </location>
</feature>
<keyword evidence="7" id="KW-0143">Chaperone</keyword>
<keyword evidence="2" id="KW-1003">Cell membrane</keyword>
<evidence type="ECO:0000256" key="5">
    <source>
        <dbReference type="ARBA" id="ARBA00022989"/>
    </source>
</evidence>
<keyword evidence="11 14" id="KW-0413">Isomerase</keyword>
<sequence length="627" mass="72849">MRDKLRVAINCIMTKTILGFIIVTLTLNGFGYYLRDNNCNYAAMVNGKKISYTQLEQAVQQTCHHQRELSNARLFHLRDNESDIRKKVLTCLIDEILLEEYADKLRLTISDDRIKKVIVEIPSFLTERKFDNSKFQLILKNLGLSPKQYADLIRKKLLTQQVIENISNSNFLLPEEINRLLTIPLQIREARLATFHVDSLSEQQTVSNNEIEIKYHANKKNYFLPEAFKVIYIPIDFKSIKKKITVDERELQVWYDENYKQFIIPSRKRYSIIQTNNENDAYLCLKQLKQGANFSDLAKIYSTDLVSSKNGGDIGWISHDNHNYEEINQIPLSKKGQMSSVVKSSVGFLIIRLDDMESETIYPLRLVYNQVVERVKKEKAIHIYNELKKIVNDTGRNGNDLLIFKKISPSLEINKTDWFGYNNVPDILDYDEVKEFIFQKTILGATSEFITINENLSFFIRIIDYRPKCLQTLERARIKVEQDVKREKSLIQARLKAEKTLLSLQNSEEKTVLKANGITFSAGQQFDFINYDNQLVKAVFSLPIPVNGKSTYCITRNSEGDYVIVALDKVILRKLDENQKKYFMEDLNKKIIHASFNAILESLRSEAKITIGYSLIEENEKYEALLQ</sequence>
<dbReference type="PANTHER" id="PTHR47529:SF1">
    <property type="entry name" value="PERIPLASMIC CHAPERONE PPID"/>
    <property type="match status" value="1"/>
</dbReference>
<dbReference type="AlphaFoldDB" id="J3TH29"/>
<keyword evidence="4 12" id="KW-0812">Transmembrane</keyword>
<dbReference type="OrthoDB" id="9812372at2"/>
<reference evidence="14 15" key="1">
    <citation type="journal article" date="2012" name="Mol. Biol. Evol.">
        <title>Genome reduction and co-evolution between the primary and secondary bacterial symbionts of psyllids.</title>
        <authorList>
            <person name="Sloan D.B."/>
            <person name="Moran N.A."/>
        </authorList>
    </citation>
    <scope>NUCLEOTIDE SEQUENCE [LARGE SCALE GENOMIC DNA]</scope>
    <source>
        <strain evidence="14">Hcub_S</strain>
    </source>
</reference>
<evidence type="ECO:0000313" key="15">
    <source>
        <dbReference type="Proteomes" id="UP000003937"/>
    </source>
</evidence>